<dbReference type="EMBL" id="JADDUC010000163">
    <property type="protein sequence ID" value="KAG0116746.1"/>
    <property type="molecule type" value="Genomic_DNA"/>
</dbReference>
<dbReference type="InterPro" id="IPR052678">
    <property type="entry name" value="OST-beta_subunit"/>
</dbReference>
<dbReference type="Gene3D" id="2.80.10.50">
    <property type="match status" value="1"/>
</dbReference>
<feature type="region of interest" description="Disordered" evidence="1">
    <location>
        <begin position="500"/>
        <end position="519"/>
    </location>
</feature>
<dbReference type="SUPFAM" id="SSF50370">
    <property type="entry name" value="Ricin B-like lectins"/>
    <property type="match status" value="1"/>
</dbReference>
<reference evidence="5 6" key="2">
    <citation type="journal article" date="2021" name="J. Hered.">
        <title>Feather Gene Expression Elucidates the Developmental Basis of Plumage Iridescence in African Starlings.</title>
        <authorList>
            <person name="Rubenstein D.R."/>
            <person name="Corvelo A."/>
            <person name="MacManes M.D."/>
            <person name="Maia R."/>
            <person name="Narzisi G."/>
            <person name="Rousaki A."/>
            <person name="Vandenabeele P."/>
            <person name="Shawkey M.D."/>
            <person name="Solomon J."/>
        </authorList>
    </citation>
    <scope>NUCLEOTIDE SEQUENCE [LARGE SCALE GENOMIC DNA]</scope>
    <source>
        <strain evidence="5">SS15</strain>
    </source>
</reference>
<dbReference type="InterPro" id="IPR035992">
    <property type="entry name" value="Ricin_B-like_lectins"/>
</dbReference>
<feature type="domain" description="Ricin B lectin" evidence="3">
    <location>
        <begin position="29"/>
        <end position="149"/>
    </location>
</feature>
<accession>A0A835TS15</accession>
<dbReference type="PANTHER" id="PTHR36129:SF2">
    <property type="entry name" value="RICIN B LECTIN DOMAIN-CONTAINING PROTEIN"/>
    <property type="match status" value="1"/>
</dbReference>
<dbReference type="CDD" id="cd23412">
    <property type="entry name" value="beta-trefoil_Ricin_unchar"/>
    <property type="match status" value="1"/>
</dbReference>
<feature type="transmembrane region" description="Helical" evidence="2">
    <location>
        <begin position="257"/>
        <end position="277"/>
    </location>
</feature>
<organism evidence="4">
    <name type="scientific">Lamprotornis superbus</name>
    <dbReference type="NCBI Taxonomy" id="245042"/>
    <lineage>
        <taxon>Eukaryota</taxon>
        <taxon>Metazoa</taxon>
        <taxon>Chordata</taxon>
        <taxon>Craniata</taxon>
        <taxon>Vertebrata</taxon>
        <taxon>Euteleostomi</taxon>
        <taxon>Archelosauria</taxon>
        <taxon>Archosauria</taxon>
        <taxon>Dinosauria</taxon>
        <taxon>Saurischia</taxon>
        <taxon>Theropoda</taxon>
        <taxon>Coelurosauria</taxon>
        <taxon>Aves</taxon>
        <taxon>Neognathae</taxon>
        <taxon>Neoaves</taxon>
        <taxon>Telluraves</taxon>
        <taxon>Australaves</taxon>
        <taxon>Passeriformes</taxon>
        <taxon>Sturnidae</taxon>
        <taxon>Lamprotornis</taxon>
    </lineage>
</organism>
<dbReference type="Proteomes" id="UP000618051">
    <property type="component" value="Unassembled WGS sequence"/>
</dbReference>
<keyword evidence="6" id="KW-1185">Reference proteome</keyword>
<dbReference type="PROSITE" id="PS50231">
    <property type="entry name" value="RICIN_B_LECTIN"/>
    <property type="match status" value="1"/>
</dbReference>
<protein>
    <recommendedName>
        <fullName evidence="3">Ricin B lectin domain-containing protein</fullName>
    </recommendedName>
</protein>
<evidence type="ECO:0000313" key="6">
    <source>
        <dbReference type="Proteomes" id="UP000618051"/>
    </source>
</evidence>
<keyword evidence="2" id="KW-1133">Transmembrane helix</keyword>
<dbReference type="InterPro" id="IPR000772">
    <property type="entry name" value="Ricin_B_lectin"/>
</dbReference>
<comment type="caution">
    <text evidence="4">The sequence shown here is derived from an EMBL/GenBank/DDBJ whole genome shotgun (WGS) entry which is preliminary data.</text>
</comment>
<dbReference type="PANTHER" id="PTHR36129">
    <property type="entry name" value="ORGANIC SOLUTE TRANSPORTER SUBUNIT BETA-RELATED"/>
    <property type="match status" value="1"/>
</dbReference>
<gene>
    <name evidence="5" type="ORF">IHE44_0011698</name>
    <name evidence="4" type="ORF">IHE44_003720</name>
</gene>
<dbReference type="EMBL" id="JADDUC020000004">
    <property type="protein sequence ID" value="KAI1240240.1"/>
    <property type="molecule type" value="Genomic_DNA"/>
</dbReference>
<dbReference type="Pfam" id="PF00652">
    <property type="entry name" value="Ricin_B_lectin"/>
    <property type="match status" value="1"/>
</dbReference>
<evidence type="ECO:0000256" key="2">
    <source>
        <dbReference type="SAM" id="Phobius"/>
    </source>
</evidence>
<evidence type="ECO:0000256" key="1">
    <source>
        <dbReference type="SAM" id="MobiDB-lite"/>
    </source>
</evidence>
<evidence type="ECO:0000259" key="3">
    <source>
        <dbReference type="SMART" id="SM00458"/>
    </source>
</evidence>
<proteinExistence type="predicted"/>
<keyword evidence="2" id="KW-0812">Transmembrane</keyword>
<dbReference type="SMART" id="SM00458">
    <property type="entry name" value="RICIN"/>
    <property type="match status" value="1"/>
</dbReference>
<sequence length="519" mass="57387">MLGYLQRGVFASDEHTTKPCSDCTAVAAGQGFLIRNTRLEKCIRASHETNSVSLASCKEHSQQQQWGWDPDTGTIVSLHTRWCLSAHRTRQNALVKLEPCGDWERQAWSCSKKGHLTLQSLGFHLGTEEGGHKVFVSREKDKFSRWKTLADETVCAAARRAAQRLSKPAQQALDTRVWIYETKTIDSSKIDAVDRESSMSLTDSPLANKFNSTVSPLKTKQAQLPANEDPSHNHSKKHGNRGKNTGARLAGTNWKTAMLVLSPLAFILGLIILTLNVHYNKKKKILSALKSSPANSSRVDLREPTPLRRGPQPYLPPSHSPSLRRGEILIEWKDGTVTPLFDNINYQKLQILKKLGWVTTPAPTQIRCAQYFMQPQPAEDFSLKTPPSAASGAPSDKQHSQQLLSGGNRPSKLISAKNPFCNPTPMTSRSVIRTKITFGRRPVVGPIGCLKQEVLDAVSDLRGWCWLKLPVDDQATSSHSHSPLPTTIGAVEQHKTQGLNMTSFPGKALPSGRDAYFSK</sequence>
<feature type="region of interest" description="Disordered" evidence="1">
    <location>
        <begin position="292"/>
        <end position="321"/>
    </location>
</feature>
<name>A0A835TS15_9PASS</name>
<reference evidence="5" key="3">
    <citation type="submission" date="2022-01" db="EMBL/GenBank/DDBJ databases">
        <authorList>
            <person name="Rubenstein D.R."/>
        </authorList>
    </citation>
    <scope>NUCLEOTIDE SEQUENCE</scope>
    <source>
        <strain evidence="5">SS15</strain>
        <tissue evidence="5">Liver</tissue>
    </source>
</reference>
<dbReference type="OrthoDB" id="9899510at2759"/>
<feature type="region of interest" description="Disordered" evidence="1">
    <location>
        <begin position="379"/>
        <end position="411"/>
    </location>
</feature>
<feature type="region of interest" description="Disordered" evidence="1">
    <location>
        <begin position="218"/>
        <end position="247"/>
    </location>
</feature>
<reference evidence="4" key="1">
    <citation type="submission" date="2020-10" db="EMBL/GenBank/DDBJ databases">
        <title>Feather gene expression reveals the developmental basis of iridescence in African starlings.</title>
        <authorList>
            <person name="Rubenstein D.R."/>
        </authorList>
    </citation>
    <scope>NUCLEOTIDE SEQUENCE</scope>
    <source>
        <strain evidence="4">SS15</strain>
        <tissue evidence="4">Liver</tissue>
    </source>
</reference>
<evidence type="ECO:0000313" key="4">
    <source>
        <dbReference type="EMBL" id="KAG0116746.1"/>
    </source>
</evidence>
<dbReference type="AlphaFoldDB" id="A0A835TS15"/>
<evidence type="ECO:0000313" key="5">
    <source>
        <dbReference type="EMBL" id="KAI1240240.1"/>
    </source>
</evidence>
<keyword evidence="2" id="KW-0472">Membrane</keyword>